<organism evidence="1 2">
    <name type="scientific">Moorena producens (strain JHB)</name>
    <dbReference type="NCBI Taxonomy" id="1454205"/>
    <lineage>
        <taxon>Bacteria</taxon>
        <taxon>Bacillati</taxon>
        <taxon>Cyanobacteriota</taxon>
        <taxon>Cyanophyceae</taxon>
        <taxon>Coleofasciculales</taxon>
        <taxon>Coleofasciculaceae</taxon>
        <taxon>Moorena</taxon>
    </lineage>
</organism>
<dbReference type="SUPFAM" id="SSF51197">
    <property type="entry name" value="Clavaminate synthase-like"/>
    <property type="match status" value="1"/>
</dbReference>
<dbReference type="Proteomes" id="UP000176944">
    <property type="component" value="Chromosome"/>
</dbReference>
<keyword evidence="1" id="KW-0223">Dioxygenase</keyword>
<proteinExistence type="predicted"/>
<evidence type="ECO:0000313" key="2">
    <source>
        <dbReference type="Proteomes" id="UP000176944"/>
    </source>
</evidence>
<dbReference type="GO" id="GO:0016706">
    <property type="term" value="F:2-oxoglutarate-dependent dioxygenase activity"/>
    <property type="evidence" value="ECO:0007669"/>
    <property type="project" value="UniProtKB-ARBA"/>
</dbReference>
<reference evidence="2" key="1">
    <citation type="submission" date="2016-10" db="EMBL/GenBank/DDBJ databases">
        <title>Comparative genomics uncovers the prolific and rare metabolic potential of the cyanobacterial genus Moorea.</title>
        <authorList>
            <person name="Leao T."/>
            <person name="Castelao G."/>
            <person name="Korobeynikov A."/>
            <person name="Monroe E.A."/>
            <person name="Podell S."/>
            <person name="Glukhov E."/>
            <person name="Allen E."/>
            <person name="Gerwick W.H."/>
            <person name="Gerwick L."/>
        </authorList>
    </citation>
    <scope>NUCLEOTIDE SEQUENCE [LARGE SCALE GENOMIC DNA]</scope>
    <source>
        <strain evidence="2">JHB</strain>
    </source>
</reference>
<gene>
    <name evidence="1" type="ORF">BJP36_01630</name>
</gene>
<keyword evidence="1" id="KW-0560">Oxidoreductase</keyword>
<dbReference type="Pfam" id="PF05721">
    <property type="entry name" value="PhyH"/>
    <property type="match status" value="1"/>
</dbReference>
<dbReference type="InterPro" id="IPR008775">
    <property type="entry name" value="Phytyl_CoA_dOase-like"/>
</dbReference>
<dbReference type="PANTHER" id="PTHR20883:SF48">
    <property type="entry name" value="ECTOINE DIOXYGENASE"/>
    <property type="match status" value="1"/>
</dbReference>
<protein>
    <submittedName>
        <fullName evidence="1">Phytanoyl-CoA dioxygenase family protein</fullName>
    </submittedName>
</protein>
<dbReference type="Gene3D" id="2.60.120.620">
    <property type="entry name" value="q2cbj1_9rhob like domain"/>
    <property type="match status" value="1"/>
</dbReference>
<name>A0A1D9FTT9_MOOP1</name>
<sequence>MELLVNKLTLYQEEKQSFSENGFIKLKKLFTSEATAQLRKLTSYSNQMKNPPRFYSGEFSKIGYDIEETVTHNIYSSTNFQYVMKQLAHNGLTFMQGIAFEIKANQKGFPWHHDIYSFCYIRPEDLGYTLWIPLDPINTKEQNGGLAYVSRQVYSAREYFNFIYQLVQQDKFKELLKTEDLSNYDFQFADQMETFLLENNKVEEDFEVGDALLLDKCIWHKSYPLKAGALPSRMAYVMRFVDCHARHSKVFLEGTYSLIEATSNDVQSDLGYKMANVLKDGEIIPHNFVSLKGS</sequence>
<dbReference type="PANTHER" id="PTHR20883">
    <property type="entry name" value="PHYTANOYL-COA DIOXYGENASE DOMAIN CONTAINING 1"/>
    <property type="match status" value="1"/>
</dbReference>
<dbReference type="GO" id="GO:0005506">
    <property type="term" value="F:iron ion binding"/>
    <property type="evidence" value="ECO:0007669"/>
    <property type="project" value="UniProtKB-ARBA"/>
</dbReference>
<dbReference type="EMBL" id="CP017708">
    <property type="protein sequence ID" value="AOY78786.1"/>
    <property type="molecule type" value="Genomic_DNA"/>
</dbReference>
<evidence type="ECO:0000313" key="1">
    <source>
        <dbReference type="EMBL" id="AOY78786.1"/>
    </source>
</evidence>
<accession>A0A1D9FTT9</accession>
<dbReference type="AlphaFoldDB" id="A0A1D9FTT9"/>